<dbReference type="Pfam" id="PF01553">
    <property type="entry name" value="Acyltransferase"/>
    <property type="match status" value="1"/>
</dbReference>
<evidence type="ECO:0000256" key="5">
    <source>
        <dbReference type="ARBA" id="ARBA00023315"/>
    </source>
</evidence>
<feature type="transmembrane region" description="Helical" evidence="6">
    <location>
        <begin position="6"/>
        <end position="26"/>
    </location>
</feature>
<dbReference type="SUPFAM" id="SSF69593">
    <property type="entry name" value="Glycerol-3-phosphate (1)-acyltransferase"/>
    <property type="match status" value="1"/>
</dbReference>
<keyword evidence="5 8" id="KW-0012">Acyltransferase</keyword>
<keyword evidence="6" id="KW-0812">Transmembrane</keyword>
<organism evidence="8 9">
    <name type="scientific">Micavibrio aeruginosavorus</name>
    <dbReference type="NCBI Taxonomy" id="349221"/>
    <lineage>
        <taxon>Bacteria</taxon>
        <taxon>Pseudomonadati</taxon>
        <taxon>Bdellovibrionota</taxon>
        <taxon>Bdellovibrionia</taxon>
        <taxon>Bdellovibrionales</taxon>
        <taxon>Pseudobdellovibrionaceae</taxon>
        <taxon>Micavibrio</taxon>
    </lineage>
</organism>
<name>A0A7T5R0A7_9BACT</name>
<accession>A0A7T5R0A7</accession>
<keyword evidence="6" id="KW-1133">Transmembrane helix</keyword>
<keyword evidence="2" id="KW-0444">Lipid biosynthesis</keyword>
<reference evidence="8 9" key="1">
    <citation type="submission" date="2020-07" db="EMBL/GenBank/DDBJ databases">
        <title>Huge and variable diversity of episymbiotic CPR bacteria and DPANN archaea in groundwater ecosystems.</title>
        <authorList>
            <person name="He C.Y."/>
            <person name="Keren R."/>
            <person name="Whittaker M."/>
            <person name="Farag I.F."/>
            <person name="Doudna J."/>
            <person name="Cate J.H.D."/>
            <person name="Banfield J.F."/>
        </authorList>
    </citation>
    <scope>NUCLEOTIDE SEQUENCE [LARGE SCALE GENOMIC DNA]</scope>
    <source>
        <strain evidence="8">NC_groundwater_70_Ag_B-0.1um_54_66</strain>
    </source>
</reference>
<evidence type="ECO:0000313" key="8">
    <source>
        <dbReference type="EMBL" id="QQG35142.1"/>
    </source>
</evidence>
<dbReference type="AlphaFoldDB" id="A0A7T5R0A7"/>
<protein>
    <submittedName>
        <fullName evidence="8">1-acyl-sn-glycerol-3-phosphate acyltransferase</fullName>
    </submittedName>
</protein>
<evidence type="ECO:0000313" key="9">
    <source>
        <dbReference type="Proteomes" id="UP000595362"/>
    </source>
</evidence>
<feature type="domain" description="Phospholipid/glycerol acyltransferase" evidence="7">
    <location>
        <begin position="63"/>
        <end position="182"/>
    </location>
</feature>
<keyword evidence="6" id="KW-0472">Membrane</keyword>
<dbReference type="PANTHER" id="PTHR10434">
    <property type="entry name" value="1-ACYL-SN-GLYCEROL-3-PHOSPHATE ACYLTRANSFERASE"/>
    <property type="match status" value="1"/>
</dbReference>
<keyword evidence="4" id="KW-0443">Lipid metabolism</keyword>
<proteinExistence type="predicted"/>
<evidence type="ECO:0000256" key="1">
    <source>
        <dbReference type="ARBA" id="ARBA00005189"/>
    </source>
</evidence>
<gene>
    <name evidence="8" type="ORF">HYS17_06085</name>
</gene>
<evidence type="ECO:0000256" key="2">
    <source>
        <dbReference type="ARBA" id="ARBA00022516"/>
    </source>
</evidence>
<sequence length="258" mass="28663">MMPLKLGGFLIWCLIMVPVQLVIMLFKGRKPAYTTPWLWHKGVCRLFGLTVQIEGAPHTGSQVIFVCNHMSYLDIPVIGSVLKASFVAKSEVASWPVFGFLSKLQQTAFISRSKTTLGNDKNALETMLKDGRSMIIFPEGTSTDGRSVVPFKSSLFSIALSEDALAQDIWLQPMTLCLIAVDRQNPEDQKIRDLYAWHGEMDLAPHLSAFTRTRGATIKITFHPPIQARALPDRKKLAQICHEHVARGLTTQGLAFAA</sequence>
<dbReference type="PANTHER" id="PTHR10434:SF64">
    <property type="entry name" value="1-ACYL-SN-GLYCEROL-3-PHOSPHATE ACYLTRANSFERASE-RELATED"/>
    <property type="match status" value="1"/>
</dbReference>
<dbReference type="Proteomes" id="UP000595362">
    <property type="component" value="Chromosome"/>
</dbReference>
<dbReference type="SMART" id="SM00563">
    <property type="entry name" value="PlsC"/>
    <property type="match status" value="1"/>
</dbReference>
<dbReference type="GO" id="GO:0003841">
    <property type="term" value="F:1-acylglycerol-3-phosphate O-acyltransferase activity"/>
    <property type="evidence" value="ECO:0007669"/>
    <property type="project" value="TreeGrafter"/>
</dbReference>
<dbReference type="InterPro" id="IPR002123">
    <property type="entry name" value="Plipid/glycerol_acylTrfase"/>
</dbReference>
<evidence type="ECO:0000256" key="6">
    <source>
        <dbReference type="SAM" id="Phobius"/>
    </source>
</evidence>
<keyword evidence="3 8" id="KW-0808">Transferase</keyword>
<dbReference type="CDD" id="cd07989">
    <property type="entry name" value="LPLAT_AGPAT-like"/>
    <property type="match status" value="1"/>
</dbReference>
<dbReference type="GO" id="GO:0006654">
    <property type="term" value="P:phosphatidic acid biosynthetic process"/>
    <property type="evidence" value="ECO:0007669"/>
    <property type="project" value="TreeGrafter"/>
</dbReference>
<dbReference type="EMBL" id="CP066681">
    <property type="protein sequence ID" value="QQG35142.1"/>
    <property type="molecule type" value="Genomic_DNA"/>
</dbReference>
<evidence type="ECO:0000256" key="4">
    <source>
        <dbReference type="ARBA" id="ARBA00023098"/>
    </source>
</evidence>
<evidence type="ECO:0000256" key="3">
    <source>
        <dbReference type="ARBA" id="ARBA00022679"/>
    </source>
</evidence>
<comment type="pathway">
    <text evidence="1">Lipid metabolism.</text>
</comment>
<evidence type="ECO:0000259" key="7">
    <source>
        <dbReference type="SMART" id="SM00563"/>
    </source>
</evidence>